<evidence type="ECO:0000256" key="1">
    <source>
        <dbReference type="ARBA" id="ARBA00023002"/>
    </source>
</evidence>
<keyword evidence="4" id="KW-1185">Reference proteome</keyword>
<dbReference type="GO" id="GO:0016491">
    <property type="term" value="F:oxidoreductase activity"/>
    <property type="evidence" value="ECO:0007669"/>
    <property type="project" value="UniProtKB-KW"/>
</dbReference>
<dbReference type="InterPro" id="IPR050791">
    <property type="entry name" value="Aldo-Keto_reductase"/>
</dbReference>
<dbReference type="InterPro" id="IPR023210">
    <property type="entry name" value="NADP_OxRdtase_dom"/>
</dbReference>
<dbReference type="Proteomes" id="UP000282759">
    <property type="component" value="Unassembled WGS sequence"/>
</dbReference>
<dbReference type="RefSeq" id="WP_127704876.1">
    <property type="nucleotide sequence ID" value="NZ_SACK01000004.1"/>
</dbReference>
<dbReference type="Gene3D" id="3.20.20.100">
    <property type="entry name" value="NADP-dependent oxidoreductase domain"/>
    <property type="match status" value="1"/>
</dbReference>
<dbReference type="PANTHER" id="PTHR43625:SF40">
    <property type="entry name" value="ALDO-KETO REDUCTASE YAKC [NADP(+)]"/>
    <property type="match status" value="1"/>
</dbReference>
<dbReference type="PANTHER" id="PTHR43625">
    <property type="entry name" value="AFLATOXIN B1 ALDEHYDE REDUCTASE"/>
    <property type="match status" value="1"/>
</dbReference>
<gene>
    <name evidence="3" type="ORF">EOD41_11060</name>
</gene>
<dbReference type="InterPro" id="IPR020471">
    <property type="entry name" value="AKR"/>
</dbReference>
<dbReference type="Pfam" id="PF00248">
    <property type="entry name" value="Aldo_ket_red"/>
    <property type="match status" value="1"/>
</dbReference>
<dbReference type="GO" id="GO:0005737">
    <property type="term" value="C:cytoplasm"/>
    <property type="evidence" value="ECO:0007669"/>
    <property type="project" value="TreeGrafter"/>
</dbReference>
<dbReference type="OrthoDB" id="9773828at2"/>
<dbReference type="AlphaFoldDB" id="A0A3S2VM49"/>
<evidence type="ECO:0000313" key="4">
    <source>
        <dbReference type="Proteomes" id="UP000282759"/>
    </source>
</evidence>
<reference evidence="3 4" key="1">
    <citation type="submission" date="2019-01" db="EMBL/GenBank/DDBJ databases">
        <authorList>
            <person name="Chen W.-M."/>
        </authorList>
    </citation>
    <scope>NUCLEOTIDE SEQUENCE [LARGE SCALE GENOMIC DNA]</scope>
    <source>
        <strain evidence="3 4">YBJ-36</strain>
    </source>
</reference>
<protein>
    <submittedName>
        <fullName evidence="3">Aldo/keto reductase</fullName>
    </submittedName>
</protein>
<feature type="domain" description="NADP-dependent oxidoreductase" evidence="2">
    <location>
        <begin position="20"/>
        <end position="279"/>
    </location>
</feature>
<organism evidence="3 4">
    <name type="scientific">Mucilaginibacter limnophilus</name>
    <dbReference type="NCBI Taxonomy" id="1932778"/>
    <lineage>
        <taxon>Bacteria</taxon>
        <taxon>Pseudomonadati</taxon>
        <taxon>Bacteroidota</taxon>
        <taxon>Sphingobacteriia</taxon>
        <taxon>Sphingobacteriales</taxon>
        <taxon>Sphingobacteriaceae</taxon>
        <taxon>Mucilaginibacter</taxon>
    </lineage>
</organism>
<evidence type="ECO:0000313" key="3">
    <source>
        <dbReference type="EMBL" id="RVU00534.1"/>
    </source>
</evidence>
<dbReference type="CDD" id="cd19088">
    <property type="entry name" value="AKR_AKR13B1"/>
    <property type="match status" value="1"/>
</dbReference>
<evidence type="ECO:0000259" key="2">
    <source>
        <dbReference type="Pfam" id="PF00248"/>
    </source>
</evidence>
<sequence>MTSVKEQLTFKLNGELEINRLGYGAMQLTGHGVFGDVADRENAKTVLQTAVSAGVNFIDTADAYGPHTNEVLIAEALHPYQNGLVIATKGGFERPGPNNWVPNGNPGFIAKNIEGSLERLKVDTIDLWQLHRIDPKVPVEETLAPVVDAVNAGKIKYVGLSEVGVEDIERVRKILPIVSVQNLYNLGERKWEDVLDYTIENDLAFIPWYPLASGPQSLESKIKSIAAKHNATTAQIALAWLLKRADNILLIPGTKSVSHLHENLKAAEIELSDEDFEALSA</sequence>
<comment type="caution">
    <text evidence="3">The sequence shown here is derived from an EMBL/GenBank/DDBJ whole genome shotgun (WGS) entry which is preliminary data.</text>
</comment>
<accession>A0A3S2VM49</accession>
<dbReference type="SUPFAM" id="SSF51430">
    <property type="entry name" value="NAD(P)-linked oxidoreductase"/>
    <property type="match status" value="1"/>
</dbReference>
<dbReference type="InterPro" id="IPR036812">
    <property type="entry name" value="NAD(P)_OxRdtase_dom_sf"/>
</dbReference>
<keyword evidence="1" id="KW-0560">Oxidoreductase</keyword>
<dbReference type="PRINTS" id="PR00069">
    <property type="entry name" value="ALDKETRDTASE"/>
</dbReference>
<proteinExistence type="predicted"/>
<dbReference type="EMBL" id="SACK01000004">
    <property type="protein sequence ID" value="RVU00534.1"/>
    <property type="molecule type" value="Genomic_DNA"/>
</dbReference>
<name>A0A3S2VM49_9SPHI</name>